<reference evidence="4" key="1">
    <citation type="journal article" date="2019" name="Int. J. Syst. Evol. Microbiol.">
        <title>The Global Catalogue of Microorganisms (GCM) 10K type strain sequencing project: providing services to taxonomists for standard genome sequencing and annotation.</title>
        <authorList>
            <consortium name="The Broad Institute Genomics Platform"/>
            <consortium name="The Broad Institute Genome Sequencing Center for Infectious Disease"/>
            <person name="Wu L."/>
            <person name="Ma J."/>
        </authorList>
    </citation>
    <scope>NUCLEOTIDE SEQUENCE [LARGE SCALE GENOMIC DNA]</scope>
    <source>
        <strain evidence="4">CGMCC 4.1622</strain>
    </source>
</reference>
<evidence type="ECO:0000313" key="4">
    <source>
        <dbReference type="Proteomes" id="UP001596066"/>
    </source>
</evidence>
<proteinExistence type="inferred from homology"/>
<dbReference type="InterPro" id="IPR006015">
    <property type="entry name" value="Universal_stress_UspA"/>
</dbReference>
<dbReference type="EMBL" id="JBHSOC010000001">
    <property type="protein sequence ID" value="MFC5639871.1"/>
    <property type="molecule type" value="Genomic_DNA"/>
</dbReference>
<evidence type="ECO:0000313" key="3">
    <source>
        <dbReference type="EMBL" id="MFC5639871.1"/>
    </source>
</evidence>
<sequence>MVQSVVVGVDGSAASEAAARWAAEQAHRTGRSLRMIHAGVPEARPAEQPADRAESLPEPLRALRDRLASALPESAVSCEQVPGDPAYALVAAGERAGLLVLGSRGLGGFAGLLVGSVGLRAAAHAACPVVLVRAGADGEGGEDGEVVVGVEGGRPCDEVLAFAFEQAAGRGVRLRALQSSPPPAGPYDTEAPLDQREIRDSLAASELVRLQDALGRWRDKFPAVPVEAEVTAAPAARALTEASRSASLVVVGRRLRHTRVAAPMLGPVTHAVLHHAHSPVAVVPHV</sequence>
<dbReference type="SUPFAM" id="SSF52402">
    <property type="entry name" value="Adenine nucleotide alpha hydrolases-like"/>
    <property type="match status" value="2"/>
</dbReference>
<comment type="similarity">
    <text evidence="1">Belongs to the universal stress protein A family.</text>
</comment>
<protein>
    <submittedName>
        <fullName evidence="3">Universal stress protein</fullName>
    </submittedName>
</protein>
<dbReference type="InterPro" id="IPR006016">
    <property type="entry name" value="UspA"/>
</dbReference>
<dbReference type="Proteomes" id="UP001596066">
    <property type="component" value="Unassembled WGS sequence"/>
</dbReference>
<keyword evidence="4" id="KW-1185">Reference proteome</keyword>
<evidence type="ECO:0000259" key="2">
    <source>
        <dbReference type="Pfam" id="PF00582"/>
    </source>
</evidence>
<feature type="domain" description="UspA" evidence="2">
    <location>
        <begin position="146"/>
        <end position="284"/>
    </location>
</feature>
<dbReference type="PRINTS" id="PR01438">
    <property type="entry name" value="UNVRSLSTRESS"/>
</dbReference>
<name>A0ABW0V6Y8_9ACTN</name>
<dbReference type="RefSeq" id="WP_346140944.1">
    <property type="nucleotide sequence ID" value="NZ_BAAAUA010000002.1"/>
</dbReference>
<dbReference type="InterPro" id="IPR014729">
    <property type="entry name" value="Rossmann-like_a/b/a_fold"/>
</dbReference>
<organism evidence="3 4">
    <name type="scientific">Kitasatospora cinereorecta</name>
    <dbReference type="NCBI Taxonomy" id="285560"/>
    <lineage>
        <taxon>Bacteria</taxon>
        <taxon>Bacillati</taxon>
        <taxon>Actinomycetota</taxon>
        <taxon>Actinomycetes</taxon>
        <taxon>Kitasatosporales</taxon>
        <taxon>Streptomycetaceae</taxon>
        <taxon>Kitasatospora</taxon>
    </lineage>
</organism>
<accession>A0ABW0V6Y8</accession>
<dbReference type="Gene3D" id="3.40.50.620">
    <property type="entry name" value="HUPs"/>
    <property type="match status" value="2"/>
</dbReference>
<evidence type="ECO:0000256" key="1">
    <source>
        <dbReference type="ARBA" id="ARBA00008791"/>
    </source>
</evidence>
<gene>
    <name evidence="3" type="ORF">ACFPZF_00660</name>
</gene>
<dbReference type="PANTHER" id="PTHR46268:SF6">
    <property type="entry name" value="UNIVERSAL STRESS PROTEIN UP12"/>
    <property type="match status" value="1"/>
</dbReference>
<dbReference type="Pfam" id="PF00582">
    <property type="entry name" value="Usp"/>
    <property type="match status" value="2"/>
</dbReference>
<feature type="domain" description="UspA" evidence="2">
    <location>
        <begin position="1"/>
        <end position="133"/>
    </location>
</feature>
<dbReference type="PANTHER" id="PTHR46268">
    <property type="entry name" value="STRESS RESPONSE PROTEIN NHAX"/>
    <property type="match status" value="1"/>
</dbReference>
<comment type="caution">
    <text evidence="3">The sequence shown here is derived from an EMBL/GenBank/DDBJ whole genome shotgun (WGS) entry which is preliminary data.</text>
</comment>